<name>A0A0F3IGK3_9GAMM</name>
<dbReference type="OrthoDB" id="9780149at2"/>
<sequence>MYNAFFGFNKTPFSLVPDPDFLYLSPGHKKAWIILKYGLLSQAGFTVVTGEIGAGKTTLIRKMLSSLPKQCEVGLITNTHSSFGDLLTWVLAAFNISCAAQDKAGRYQAFVEFLKYQQRQNKRVILIVDEAQNMDLQTLEELRLLSNINVGQDILLQLVLAGQPELVDKLNSPELVQFAQRISAEYHLMPMDFEQTQQYIKHRLAIAGGSESLFDELACAVVFYYSGGIPRLINNICDLSLVYAFSEEKHFVTGTIVLEVVIAKKTSGIVAYKGVADEQAALLRKQMLAKYNIDIGLLAQSVE</sequence>
<dbReference type="InterPro" id="IPR027417">
    <property type="entry name" value="P-loop_NTPase"/>
</dbReference>
<gene>
    <name evidence="2" type="ORF">VZ94_15360</name>
</gene>
<dbReference type="Gene3D" id="3.40.50.300">
    <property type="entry name" value="P-loop containing nucleotide triphosphate hydrolases"/>
    <property type="match status" value="1"/>
</dbReference>
<dbReference type="InterPro" id="IPR052026">
    <property type="entry name" value="ExeA_AAA_ATPase_DNA-bind"/>
</dbReference>
<reference evidence="3" key="1">
    <citation type="submission" date="2015-03" db="EMBL/GenBank/DDBJ databases">
        <title>Draft genome sequence of a novel methanotroph (Sn10-6) isolated from flooded ricefield rhizosphere in India.</title>
        <authorList>
            <person name="Pandit P.S."/>
            <person name="Pore S.D."/>
            <person name="Arora P."/>
            <person name="Kapse N.G."/>
            <person name="Dhakephalkar P.K."/>
            <person name="Rahalkar M.C."/>
        </authorList>
    </citation>
    <scope>NUCLEOTIDE SEQUENCE [LARGE SCALE GENOMIC DNA]</scope>
    <source>
        <strain evidence="3">Sn10-6</strain>
    </source>
</reference>
<evidence type="ECO:0000313" key="3">
    <source>
        <dbReference type="Proteomes" id="UP000033684"/>
    </source>
</evidence>
<dbReference type="AlphaFoldDB" id="A0A0F3IGK3"/>
<dbReference type="RefSeq" id="WP_045779902.1">
    <property type="nucleotide sequence ID" value="NZ_LAJX01000168.1"/>
</dbReference>
<dbReference type="InterPro" id="IPR003593">
    <property type="entry name" value="AAA+_ATPase"/>
</dbReference>
<dbReference type="PATRIC" id="fig|1632867.3.peg.1689"/>
<dbReference type="Proteomes" id="UP000033684">
    <property type="component" value="Unassembled WGS sequence"/>
</dbReference>
<dbReference type="EMBL" id="LAJX01000168">
    <property type="protein sequence ID" value="KJV05832.1"/>
    <property type="molecule type" value="Genomic_DNA"/>
</dbReference>
<proteinExistence type="predicted"/>
<comment type="caution">
    <text evidence="2">The sequence shown here is derived from an EMBL/GenBank/DDBJ whole genome shotgun (WGS) entry which is preliminary data.</text>
</comment>
<reference evidence="2 3" key="2">
    <citation type="journal article" date="2016" name="Microb. Ecol.">
        <title>Genome Characteristics of a Novel Type I Methanotroph (Sn10-6) Isolated from a Flooded Indian Rice Field.</title>
        <authorList>
            <person name="Rahalkar M.C."/>
            <person name="Pandit P.S."/>
            <person name="Dhakephalkar P.K."/>
            <person name="Pore S."/>
            <person name="Arora P."/>
            <person name="Kapse N."/>
        </authorList>
    </citation>
    <scope>NUCLEOTIDE SEQUENCE [LARGE SCALE GENOMIC DNA]</scope>
    <source>
        <strain evidence="2 3">Sn10-6</strain>
    </source>
</reference>
<organism evidence="2 3">
    <name type="scientific">Methylocucumis oryzae</name>
    <dbReference type="NCBI Taxonomy" id="1632867"/>
    <lineage>
        <taxon>Bacteria</taxon>
        <taxon>Pseudomonadati</taxon>
        <taxon>Pseudomonadota</taxon>
        <taxon>Gammaproteobacteria</taxon>
        <taxon>Methylococcales</taxon>
        <taxon>Methylococcaceae</taxon>
        <taxon>Methylocucumis</taxon>
    </lineage>
</organism>
<dbReference type="Pfam" id="PF13401">
    <property type="entry name" value="AAA_22"/>
    <property type="match status" value="1"/>
</dbReference>
<protein>
    <submittedName>
        <fullName evidence="2">General secretion pathway protein</fullName>
    </submittedName>
</protein>
<accession>A0A0F3IGK3</accession>
<dbReference type="SUPFAM" id="SSF52540">
    <property type="entry name" value="P-loop containing nucleoside triphosphate hydrolases"/>
    <property type="match status" value="1"/>
</dbReference>
<dbReference type="SMART" id="SM00382">
    <property type="entry name" value="AAA"/>
    <property type="match status" value="1"/>
</dbReference>
<dbReference type="PANTHER" id="PTHR35894">
    <property type="entry name" value="GENERAL SECRETION PATHWAY PROTEIN A-RELATED"/>
    <property type="match status" value="1"/>
</dbReference>
<dbReference type="PANTHER" id="PTHR35894:SF1">
    <property type="entry name" value="PHOSPHORIBULOKINASE _ URIDINE KINASE FAMILY"/>
    <property type="match status" value="1"/>
</dbReference>
<feature type="domain" description="AAA+ ATPase" evidence="1">
    <location>
        <begin position="42"/>
        <end position="183"/>
    </location>
</feature>
<keyword evidence="3" id="KW-1185">Reference proteome</keyword>
<evidence type="ECO:0000313" key="2">
    <source>
        <dbReference type="EMBL" id="KJV05832.1"/>
    </source>
</evidence>
<evidence type="ECO:0000259" key="1">
    <source>
        <dbReference type="SMART" id="SM00382"/>
    </source>
</evidence>
<dbReference type="InterPro" id="IPR049945">
    <property type="entry name" value="AAA_22"/>
</dbReference>
<dbReference type="GO" id="GO:0016887">
    <property type="term" value="F:ATP hydrolysis activity"/>
    <property type="evidence" value="ECO:0007669"/>
    <property type="project" value="InterPro"/>
</dbReference>